<gene>
    <name evidence="1" type="ORF">GLIP_1042</name>
</gene>
<protein>
    <recommendedName>
        <fullName evidence="3">GrpB family protein</fullName>
    </recommendedName>
</protein>
<dbReference type="STRING" id="1127673.GLIP_1042"/>
<dbReference type="SUPFAM" id="SSF81301">
    <property type="entry name" value="Nucleotidyltransferase"/>
    <property type="match status" value="1"/>
</dbReference>
<dbReference type="OrthoDB" id="9799092at2"/>
<evidence type="ECO:0008006" key="3">
    <source>
        <dbReference type="Google" id="ProtNLM"/>
    </source>
</evidence>
<dbReference type="Proteomes" id="UP000006334">
    <property type="component" value="Unassembled WGS sequence"/>
</dbReference>
<name>K6WZ05_9ALTE</name>
<dbReference type="eggNOG" id="COG2320">
    <property type="taxonomic scope" value="Bacteria"/>
</dbReference>
<keyword evidence="2" id="KW-1185">Reference proteome</keyword>
<comment type="caution">
    <text evidence="1">The sequence shown here is derived from an EMBL/GenBank/DDBJ whole genome shotgun (WGS) entry which is preliminary data.</text>
</comment>
<organism evidence="1 2">
    <name type="scientific">Aliiglaciecola lipolytica E3</name>
    <dbReference type="NCBI Taxonomy" id="1127673"/>
    <lineage>
        <taxon>Bacteria</taxon>
        <taxon>Pseudomonadati</taxon>
        <taxon>Pseudomonadota</taxon>
        <taxon>Gammaproteobacteria</taxon>
        <taxon>Alteromonadales</taxon>
        <taxon>Alteromonadaceae</taxon>
        <taxon>Aliiglaciecola</taxon>
    </lineage>
</organism>
<dbReference type="PANTHER" id="PTHR34822:SF1">
    <property type="entry name" value="GRPB FAMILY PROTEIN"/>
    <property type="match status" value="1"/>
</dbReference>
<dbReference type="InterPro" id="IPR043519">
    <property type="entry name" value="NT_sf"/>
</dbReference>
<dbReference type="RefSeq" id="WP_008843501.1">
    <property type="nucleotide sequence ID" value="NZ_BAEN01000022.1"/>
</dbReference>
<reference evidence="1 2" key="1">
    <citation type="journal article" date="2017" name="Antonie Van Leeuwenhoek">
        <title>Rhizobium rhizosphaerae sp. nov., a novel species isolated from rice rhizosphere.</title>
        <authorList>
            <person name="Zhao J.J."/>
            <person name="Zhang J."/>
            <person name="Zhang R.J."/>
            <person name="Zhang C.W."/>
            <person name="Yin H.Q."/>
            <person name="Zhang X.X."/>
        </authorList>
    </citation>
    <scope>NUCLEOTIDE SEQUENCE [LARGE SCALE GENOMIC DNA]</scope>
    <source>
        <strain evidence="1 2">E3</strain>
    </source>
</reference>
<dbReference type="PANTHER" id="PTHR34822">
    <property type="entry name" value="GRPB DOMAIN PROTEIN (AFU_ORTHOLOGUE AFUA_1G01530)"/>
    <property type="match status" value="1"/>
</dbReference>
<evidence type="ECO:0000313" key="2">
    <source>
        <dbReference type="Proteomes" id="UP000006334"/>
    </source>
</evidence>
<dbReference type="InterPro" id="IPR007344">
    <property type="entry name" value="GrpB/CoaE"/>
</dbReference>
<evidence type="ECO:0000313" key="1">
    <source>
        <dbReference type="EMBL" id="GAC13684.1"/>
    </source>
</evidence>
<accession>K6WZ05</accession>
<sequence>MYLFPPNSQWQVDFEIEKNALELNFLGEIEIFHVGSTAVKGLWAKDCIDLLGVVKELSKVQILSLNFGNLGYIYKGEYGIQGRAYFTKQYRKAHLHIFQQGDENIEKHLKFVNLMRDNSDLISEFNTLKQELHTRYPKDKASYQNAKAFFYNRINNL</sequence>
<dbReference type="Gene3D" id="3.30.460.10">
    <property type="entry name" value="Beta Polymerase, domain 2"/>
    <property type="match status" value="1"/>
</dbReference>
<dbReference type="EMBL" id="BAEN01000022">
    <property type="protein sequence ID" value="GAC13684.1"/>
    <property type="molecule type" value="Genomic_DNA"/>
</dbReference>
<proteinExistence type="predicted"/>
<dbReference type="AlphaFoldDB" id="K6WZ05"/>
<dbReference type="Pfam" id="PF04229">
    <property type="entry name" value="GrpB"/>
    <property type="match status" value="1"/>
</dbReference>